<dbReference type="EMBL" id="JBHRVQ010000004">
    <property type="protein sequence ID" value="MFC3389649.1"/>
    <property type="molecule type" value="Genomic_DNA"/>
</dbReference>
<evidence type="ECO:0000256" key="5">
    <source>
        <dbReference type="ARBA" id="ARBA00041900"/>
    </source>
</evidence>
<evidence type="ECO:0000256" key="3">
    <source>
        <dbReference type="ARBA" id="ARBA00038194"/>
    </source>
</evidence>
<feature type="domain" description="Amine oxidase" evidence="8">
    <location>
        <begin position="11"/>
        <end position="107"/>
    </location>
</feature>
<evidence type="ECO:0000256" key="1">
    <source>
        <dbReference type="ARBA" id="ARBA00023002"/>
    </source>
</evidence>
<organism evidence="9 10">
    <name type="scientific">Salinicoccus sesuvii</name>
    <dbReference type="NCBI Taxonomy" id="868281"/>
    <lineage>
        <taxon>Bacteria</taxon>
        <taxon>Bacillati</taxon>
        <taxon>Bacillota</taxon>
        <taxon>Bacilli</taxon>
        <taxon>Bacillales</taxon>
        <taxon>Staphylococcaceae</taxon>
        <taxon>Salinicoccus</taxon>
    </lineage>
</organism>
<dbReference type="Proteomes" id="UP001595637">
    <property type="component" value="Unassembled WGS sequence"/>
</dbReference>
<dbReference type="Pfam" id="PF01593">
    <property type="entry name" value="Amino_oxidase"/>
    <property type="match status" value="1"/>
</dbReference>
<keyword evidence="1" id="KW-0560">Oxidoreductase</keyword>
<dbReference type="SUPFAM" id="SSF51905">
    <property type="entry name" value="FAD/NAD(P)-binding domain"/>
    <property type="match status" value="1"/>
</dbReference>
<accession>A0ABV7N9S5</accession>
<proteinExistence type="inferred from homology"/>
<sequence>MLGYFIKYVGSSSYNAPAVLNMMAHMQYEQGVWYVKGGLHKLAEGIAQLARDIGVKISYWSGYKNCCYQNEKEIQHIVLEDGSKVSADYIVSNMEVLPFYRRILDTPPRNLTSLENKFEPASSGLVLHLARRPYVSTTQSSQFLLFQKFKKEL</sequence>
<reference evidence="10" key="1">
    <citation type="journal article" date="2019" name="Int. J. Syst. Evol. Microbiol.">
        <title>The Global Catalogue of Microorganisms (GCM) 10K type strain sequencing project: providing services to taxonomists for standard genome sequencing and annotation.</title>
        <authorList>
            <consortium name="The Broad Institute Genomics Platform"/>
            <consortium name="The Broad Institute Genome Sequencing Center for Infectious Disease"/>
            <person name="Wu L."/>
            <person name="Ma J."/>
        </authorList>
    </citation>
    <scope>NUCLEOTIDE SEQUENCE [LARGE SCALE GENOMIC DNA]</scope>
    <source>
        <strain evidence="10">CCM 7756</strain>
    </source>
</reference>
<comment type="pathway">
    <text evidence="2">Carotenoid biosynthesis; staphyloxanthin biosynthesis; staphyloxanthin from farnesyl diphosphate: step 3/5.</text>
</comment>
<comment type="similarity">
    <text evidence="3">Belongs to the carotenoid/retinoid oxidoreductase family. CrtP subfamily.</text>
</comment>
<evidence type="ECO:0000313" key="10">
    <source>
        <dbReference type="Proteomes" id="UP001595637"/>
    </source>
</evidence>
<dbReference type="Gene3D" id="3.50.50.60">
    <property type="entry name" value="FAD/NAD(P)-binding domain"/>
    <property type="match status" value="1"/>
</dbReference>
<name>A0ABV7N9S5_9STAP</name>
<dbReference type="InterPro" id="IPR002937">
    <property type="entry name" value="Amino_oxidase"/>
</dbReference>
<dbReference type="RefSeq" id="WP_380657229.1">
    <property type="nucleotide sequence ID" value="NZ_JBHRVQ010000004.1"/>
</dbReference>
<evidence type="ECO:0000259" key="8">
    <source>
        <dbReference type="Pfam" id="PF01593"/>
    </source>
</evidence>
<evidence type="ECO:0000256" key="6">
    <source>
        <dbReference type="ARBA" id="ARBA00042619"/>
    </source>
</evidence>
<protein>
    <recommendedName>
        <fullName evidence="4">4,4'-diaponeurosporene oxygenase</fullName>
    </recommendedName>
    <alternativeName>
        <fullName evidence="5">4,4'-diaponeurosporene oxidase</fullName>
    </alternativeName>
    <alternativeName>
        <fullName evidence="6">Carotenoid oxidase</fullName>
    </alternativeName>
</protein>
<evidence type="ECO:0000256" key="2">
    <source>
        <dbReference type="ARBA" id="ARBA00037901"/>
    </source>
</evidence>
<comment type="catalytic activity">
    <reaction evidence="7">
        <text>all-trans-4,4'-diaponeurosporene + 2 AH2 + 2 O2 = 4,4'-diaponeurosporenal + 2 A + 3 H2O</text>
        <dbReference type="Rhea" id="RHEA:56104"/>
        <dbReference type="ChEBI" id="CHEBI:13193"/>
        <dbReference type="ChEBI" id="CHEBI:15377"/>
        <dbReference type="ChEBI" id="CHEBI:15379"/>
        <dbReference type="ChEBI" id="CHEBI:17499"/>
        <dbReference type="ChEBI" id="CHEBI:62743"/>
        <dbReference type="ChEBI" id="CHEBI:79065"/>
    </reaction>
</comment>
<evidence type="ECO:0000256" key="7">
    <source>
        <dbReference type="ARBA" id="ARBA00048532"/>
    </source>
</evidence>
<gene>
    <name evidence="9" type="ORF">ACFOEO_13825</name>
</gene>
<comment type="caution">
    <text evidence="9">The sequence shown here is derived from an EMBL/GenBank/DDBJ whole genome shotgun (WGS) entry which is preliminary data.</text>
</comment>
<dbReference type="PANTHER" id="PTHR43734">
    <property type="entry name" value="PHYTOENE DESATURASE"/>
    <property type="match status" value="1"/>
</dbReference>
<evidence type="ECO:0000256" key="4">
    <source>
        <dbReference type="ARBA" id="ARBA00039159"/>
    </source>
</evidence>
<dbReference type="PANTHER" id="PTHR43734:SF7">
    <property type="entry name" value="4,4'-DIAPONEUROSPORENE OXYGENASE"/>
    <property type="match status" value="1"/>
</dbReference>
<evidence type="ECO:0000313" key="9">
    <source>
        <dbReference type="EMBL" id="MFC3389649.1"/>
    </source>
</evidence>
<keyword evidence="10" id="KW-1185">Reference proteome</keyword>
<dbReference type="InterPro" id="IPR036188">
    <property type="entry name" value="FAD/NAD-bd_sf"/>
</dbReference>